<reference evidence="1" key="3">
    <citation type="journal article" date="2022" name="BMC Genomics">
        <title>Comparative genome analysis of mycobacteria focusing on tRNA and non-coding RNA.</title>
        <authorList>
            <person name="Behra P.R.K."/>
            <person name="Pettersson B.M.F."/>
            <person name="Ramesh M."/>
            <person name="Das S."/>
            <person name="Dasgupta S."/>
            <person name="Kirsebom L.A."/>
        </authorList>
    </citation>
    <scope>NUCLEOTIDE SEQUENCE</scope>
    <source>
        <strain evidence="1">DSM 45439</strain>
    </source>
</reference>
<dbReference type="Gene3D" id="3.40.50.2020">
    <property type="match status" value="1"/>
</dbReference>
<evidence type="ECO:0000313" key="1">
    <source>
        <dbReference type="EMBL" id="MCV6989741.1"/>
    </source>
</evidence>
<accession>A0AAW5S2Y0</accession>
<dbReference type="CDD" id="cd06223">
    <property type="entry name" value="PRTases_typeI"/>
    <property type="match status" value="1"/>
</dbReference>
<dbReference type="AlphaFoldDB" id="A0AAW5S2Y0"/>
<organism evidence="1 4">
    <name type="scientific">Mycobacterium bouchedurhonense</name>
    <dbReference type="NCBI Taxonomy" id="701041"/>
    <lineage>
        <taxon>Bacteria</taxon>
        <taxon>Bacillati</taxon>
        <taxon>Actinomycetota</taxon>
        <taxon>Actinomycetes</taxon>
        <taxon>Mycobacteriales</taxon>
        <taxon>Mycobacteriaceae</taxon>
        <taxon>Mycobacterium</taxon>
        <taxon>Mycobacterium avium complex (MAC)</taxon>
    </lineage>
</organism>
<reference evidence="1" key="2">
    <citation type="submission" date="2020-07" db="EMBL/GenBank/DDBJ databases">
        <authorList>
            <person name="Pettersson B.M.F."/>
            <person name="Behra P.R.K."/>
            <person name="Ramesh M."/>
            <person name="Das S."/>
            <person name="Dasgupta S."/>
            <person name="Kirsebom L.A."/>
        </authorList>
    </citation>
    <scope>NUCLEOTIDE SEQUENCE</scope>
    <source>
        <strain evidence="1">DSM 45439</strain>
    </source>
</reference>
<dbReference type="Proteomes" id="UP000192293">
    <property type="component" value="Unassembled WGS sequence"/>
</dbReference>
<dbReference type="InterPro" id="IPR000836">
    <property type="entry name" value="PRTase_dom"/>
</dbReference>
<reference evidence="2 3" key="1">
    <citation type="submission" date="2017-02" db="EMBL/GenBank/DDBJ databases">
        <title>The new phylogeny of genus Mycobacterium.</title>
        <authorList>
            <person name="Tortoli E."/>
            <person name="Trovato A."/>
            <person name="Cirillo D.M."/>
        </authorList>
    </citation>
    <scope>NUCLEOTIDE SEQUENCE [LARGE SCALE GENOMIC DNA]</scope>
    <source>
        <strain evidence="2 3">DSM 45439</strain>
    </source>
</reference>
<dbReference type="EMBL" id="JACKTG010000025">
    <property type="protein sequence ID" value="MCV6989741.1"/>
    <property type="molecule type" value="Genomic_DNA"/>
</dbReference>
<evidence type="ECO:0000313" key="2">
    <source>
        <dbReference type="EMBL" id="ORA43638.1"/>
    </source>
</evidence>
<dbReference type="InterPro" id="IPR029057">
    <property type="entry name" value="PRTase-like"/>
</dbReference>
<dbReference type="SUPFAM" id="SSF53271">
    <property type="entry name" value="PRTase-like"/>
    <property type="match status" value="1"/>
</dbReference>
<keyword evidence="3" id="KW-1185">Reference proteome</keyword>
<sequence>MVPPPVDGQPATCWRCRTWNDRPDEQECWNCAQIASELEIAAVPLDLISLYRKPSQLRQWLTCYKGRPDGSEPFIPEYVDIVQALLGRFFHVHGGRITGRAPFDCIVVVPSANPDRPPPHPLHTILSQLGLQVPIRVLLRRGPGELGFNRPARDGFVLAEKCSPQRVFLVDDVYTTGARINSAAAALTDAGHEVRGALVIARRVNPDYQPAAATFWDHQRAQPFTWSDSPVVNRFIT</sequence>
<proteinExistence type="predicted"/>
<evidence type="ECO:0000313" key="3">
    <source>
        <dbReference type="Proteomes" id="UP000192293"/>
    </source>
</evidence>
<comment type="caution">
    <text evidence="1">The sequence shown here is derived from an EMBL/GenBank/DDBJ whole genome shotgun (WGS) entry which is preliminary data.</text>
</comment>
<protein>
    <submittedName>
        <fullName evidence="1">Amidophosphoribosyltransferase</fullName>
    </submittedName>
</protein>
<dbReference type="Proteomes" id="UP001207588">
    <property type="component" value="Unassembled WGS sequence"/>
</dbReference>
<dbReference type="EMBL" id="MVHL01000051">
    <property type="protein sequence ID" value="ORA43638.1"/>
    <property type="molecule type" value="Genomic_DNA"/>
</dbReference>
<evidence type="ECO:0000313" key="4">
    <source>
        <dbReference type="Proteomes" id="UP001207588"/>
    </source>
</evidence>
<gene>
    <name evidence="2" type="ORF">BST19_22795</name>
    <name evidence="1" type="ORF">H7I91_10550</name>
</gene>
<name>A0AAW5S2Y0_MYCBC</name>